<protein>
    <recommendedName>
        <fullName evidence="2">F-box domain-containing protein</fullName>
    </recommendedName>
</protein>
<organism evidence="3 4">
    <name type="scientific">Mortierella alpina</name>
    <name type="common">Oleaginous fungus</name>
    <name type="synonym">Mortierella renispora</name>
    <dbReference type="NCBI Taxonomy" id="64518"/>
    <lineage>
        <taxon>Eukaryota</taxon>
        <taxon>Fungi</taxon>
        <taxon>Fungi incertae sedis</taxon>
        <taxon>Mucoromycota</taxon>
        <taxon>Mortierellomycotina</taxon>
        <taxon>Mortierellomycetes</taxon>
        <taxon>Mortierellales</taxon>
        <taxon>Mortierellaceae</taxon>
        <taxon>Mortierella</taxon>
    </lineage>
</organism>
<gene>
    <name evidence="3" type="ORF">KVV02_000686</name>
</gene>
<dbReference type="EMBL" id="JAIFTL010000336">
    <property type="protein sequence ID" value="KAG9320041.1"/>
    <property type="molecule type" value="Genomic_DNA"/>
</dbReference>
<feature type="region of interest" description="Disordered" evidence="1">
    <location>
        <begin position="1"/>
        <end position="23"/>
    </location>
</feature>
<dbReference type="AlphaFoldDB" id="A0A9P7ZZH5"/>
<accession>A0A9P7ZZH5</accession>
<dbReference type="Proteomes" id="UP000717515">
    <property type="component" value="Unassembled WGS sequence"/>
</dbReference>
<dbReference type="Gene3D" id="1.20.1280.50">
    <property type="match status" value="1"/>
</dbReference>
<dbReference type="InterPro" id="IPR032675">
    <property type="entry name" value="LRR_dom_sf"/>
</dbReference>
<sequence length="652" mass="75765">MKFASLKSSSSAKQRSRPLQKPRSPLEVTEILQHIFSYLDEYNMRMSVIHVCRRWYYMNQHIVMRELVWHTTSTPEDFSKFLVKLPGAHRLRWFSQFRGATRNENTPHWEQFVSAVERNCRELQQNPSLQETGAGNSSGKRESNIKSGNTNGPQWGRTYLRELELNGYIQMSKALGDLLPFSNALTRLMISTYFETSVFMDQILRQCHHLLILRFSSLQKGNIRILSPWIPIELQHDSKQPTIFPLRSLTLQGAFVPQSDLEDLLSMTPRLYELKLINLFSENASNPQYNRSRLIEHIETLHLPLTSFHLSHDVWGLMLDEVQEPFMPLKNQLLEWGLWGQELKPSICKDLCLYPNYITSLEIVSNRWTYGHTTKEGLHTFLCVSPHLLHLKVPQMFFALQRLDLHRVDDIPLIDHRLRFNFRYSPPQRNLSIEPGVWACRRLKTLHMGFHRHGDVSIGAAVHGRILFGYLSKVCPDLEDLQIRMSDIDVSLQGGLCLLSRLHSLQRLVIAISATHQKYKKVDLEWMADHPQPGPWQRLRAFSWLEREVVKSGRTHKDSVVTSSRSPERPNSTPSKEHAEERLKVDLMRLGLIEDVGMVIEDMAAVKNFRCWPLLQGISVYRELDYGGELEMDVARLRPGKTIHRLKSRHLV</sequence>
<feature type="region of interest" description="Disordered" evidence="1">
    <location>
        <begin position="555"/>
        <end position="580"/>
    </location>
</feature>
<evidence type="ECO:0000313" key="3">
    <source>
        <dbReference type="EMBL" id="KAG9320041.1"/>
    </source>
</evidence>
<evidence type="ECO:0000313" key="4">
    <source>
        <dbReference type="Proteomes" id="UP000717515"/>
    </source>
</evidence>
<dbReference type="Gene3D" id="3.80.10.10">
    <property type="entry name" value="Ribonuclease Inhibitor"/>
    <property type="match status" value="1"/>
</dbReference>
<proteinExistence type="predicted"/>
<dbReference type="InterPro" id="IPR036047">
    <property type="entry name" value="F-box-like_dom_sf"/>
</dbReference>
<feature type="compositionally biased region" description="Low complexity" evidence="1">
    <location>
        <begin position="1"/>
        <end position="13"/>
    </location>
</feature>
<feature type="compositionally biased region" description="Polar residues" evidence="1">
    <location>
        <begin position="560"/>
        <end position="574"/>
    </location>
</feature>
<feature type="compositionally biased region" description="Polar residues" evidence="1">
    <location>
        <begin position="126"/>
        <end position="138"/>
    </location>
</feature>
<reference evidence="3" key="1">
    <citation type="submission" date="2021-07" db="EMBL/GenBank/DDBJ databases">
        <title>Draft genome of Mortierella alpina, strain LL118, isolated from an aspen leaf litter sample.</title>
        <authorList>
            <person name="Yang S."/>
            <person name="Vinatzer B.A."/>
        </authorList>
    </citation>
    <scope>NUCLEOTIDE SEQUENCE</scope>
    <source>
        <strain evidence="3">LL118</strain>
    </source>
</reference>
<comment type="caution">
    <text evidence="3">The sequence shown here is derived from an EMBL/GenBank/DDBJ whole genome shotgun (WGS) entry which is preliminary data.</text>
</comment>
<dbReference type="SUPFAM" id="SSF81383">
    <property type="entry name" value="F-box domain"/>
    <property type="match status" value="1"/>
</dbReference>
<evidence type="ECO:0000259" key="2">
    <source>
        <dbReference type="Pfam" id="PF12937"/>
    </source>
</evidence>
<evidence type="ECO:0000256" key="1">
    <source>
        <dbReference type="SAM" id="MobiDB-lite"/>
    </source>
</evidence>
<name>A0A9P7ZZH5_MORAP</name>
<dbReference type="Pfam" id="PF12937">
    <property type="entry name" value="F-box-like"/>
    <property type="match status" value="1"/>
</dbReference>
<dbReference type="InterPro" id="IPR001810">
    <property type="entry name" value="F-box_dom"/>
</dbReference>
<feature type="region of interest" description="Disordered" evidence="1">
    <location>
        <begin position="126"/>
        <end position="153"/>
    </location>
</feature>
<feature type="domain" description="F-box" evidence="2">
    <location>
        <begin position="29"/>
        <end position="58"/>
    </location>
</feature>